<dbReference type="Gene3D" id="2.40.30.40">
    <property type="entry name" value="Peptidase M42, domain 2"/>
    <property type="match status" value="1"/>
</dbReference>
<dbReference type="GO" id="GO:0004177">
    <property type="term" value="F:aminopeptidase activity"/>
    <property type="evidence" value="ECO:0007669"/>
    <property type="project" value="UniProtKB-KW"/>
</dbReference>
<dbReference type="InterPro" id="IPR051464">
    <property type="entry name" value="Peptidase_M42_aminopept"/>
</dbReference>
<accession>A0A382EJH6</accession>
<keyword evidence="4" id="KW-0479">Metal-binding</keyword>
<dbReference type="PANTHER" id="PTHR32481:SF20">
    <property type="entry name" value="AMINOPEPTIDASE YSDC"/>
    <property type="match status" value="1"/>
</dbReference>
<evidence type="ECO:0000256" key="3">
    <source>
        <dbReference type="ARBA" id="ARBA00022670"/>
    </source>
</evidence>
<feature type="non-terminal residue" evidence="6">
    <location>
        <position position="91"/>
    </location>
</feature>
<gene>
    <name evidence="6" type="ORF">METZ01_LOCUS203830</name>
</gene>
<dbReference type="PANTHER" id="PTHR32481">
    <property type="entry name" value="AMINOPEPTIDASE"/>
    <property type="match status" value="1"/>
</dbReference>
<comment type="similarity">
    <text evidence="1">Belongs to the peptidase M42 family.</text>
</comment>
<keyword evidence="5" id="KW-0378">Hydrolase</keyword>
<dbReference type="InterPro" id="IPR023367">
    <property type="entry name" value="Peptidase_M42_dom2"/>
</dbReference>
<dbReference type="AlphaFoldDB" id="A0A382EJH6"/>
<evidence type="ECO:0000256" key="5">
    <source>
        <dbReference type="ARBA" id="ARBA00022801"/>
    </source>
</evidence>
<sequence>MKDTISFLERLLDSAGPSAFESQPARMWRAEAETFAESVTTDLTGNTMAALNLDGRPRVMMAGHIDEIGLQITHIDEDGFVFFAEIGGWDP</sequence>
<evidence type="ECO:0000256" key="2">
    <source>
        <dbReference type="ARBA" id="ARBA00022438"/>
    </source>
</evidence>
<protein>
    <recommendedName>
        <fullName evidence="7">Endoglucanase</fullName>
    </recommendedName>
</protein>
<proteinExistence type="inferred from homology"/>
<dbReference type="GO" id="GO:0046872">
    <property type="term" value="F:metal ion binding"/>
    <property type="evidence" value="ECO:0007669"/>
    <property type="project" value="UniProtKB-KW"/>
</dbReference>
<evidence type="ECO:0008006" key="7">
    <source>
        <dbReference type="Google" id="ProtNLM"/>
    </source>
</evidence>
<dbReference type="GO" id="GO:0006508">
    <property type="term" value="P:proteolysis"/>
    <property type="evidence" value="ECO:0007669"/>
    <property type="project" value="UniProtKB-KW"/>
</dbReference>
<keyword evidence="3" id="KW-0645">Protease</keyword>
<reference evidence="6" key="1">
    <citation type="submission" date="2018-05" db="EMBL/GenBank/DDBJ databases">
        <authorList>
            <person name="Lanie J.A."/>
            <person name="Ng W.-L."/>
            <person name="Kazmierczak K.M."/>
            <person name="Andrzejewski T.M."/>
            <person name="Davidsen T.M."/>
            <person name="Wayne K.J."/>
            <person name="Tettelin H."/>
            <person name="Glass J.I."/>
            <person name="Rusch D."/>
            <person name="Podicherti R."/>
            <person name="Tsui H.-C.T."/>
            <person name="Winkler M.E."/>
        </authorList>
    </citation>
    <scope>NUCLEOTIDE SEQUENCE</scope>
</reference>
<dbReference type="InterPro" id="IPR008007">
    <property type="entry name" value="Peptidase_M42"/>
</dbReference>
<evidence type="ECO:0000256" key="1">
    <source>
        <dbReference type="ARBA" id="ARBA00006272"/>
    </source>
</evidence>
<evidence type="ECO:0000256" key="4">
    <source>
        <dbReference type="ARBA" id="ARBA00022723"/>
    </source>
</evidence>
<organism evidence="6">
    <name type="scientific">marine metagenome</name>
    <dbReference type="NCBI Taxonomy" id="408172"/>
    <lineage>
        <taxon>unclassified sequences</taxon>
        <taxon>metagenomes</taxon>
        <taxon>ecological metagenomes</taxon>
    </lineage>
</organism>
<name>A0A382EJH6_9ZZZZ</name>
<evidence type="ECO:0000313" key="6">
    <source>
        <dbReference type="EMBL" id="SVB50976.1"/>
    </source>
</evidence>
<dbReference type="Gene3D" id="3.40.630.10">
    <property type="entry name" value="Zn peptidases"/>
    <property type="match status" value="1"/>
</dbReference>
<dbReference type="Pfam" id="PF05343">
    <property type="entry name" value="Peptidase_M42"/>
    <property type="match status" value="1"/>
</dbReference>
<keyword evidence="2" id="KW-0031">Aminopeptidase</keyword>
<dbReference type="EMBL" id="UINC01044899">
    <property type="protein sequence ID" value="SVB50976.1"/>
    <property type="molecule type" value="Genomic_DNA"/>
</dbReference>
<dbReference type="SUPFAM" id="SSF53187">
    <property type="entry name" value="Zn-dependent exopeptidases"/>
    <property type="match status" value="1"/>
</dbReference>